<name>A0A150P521_SORCE</name>
<dbReference type="AlphaFoldDB" id="A0A150P521"/>
<evidence type="ECO:0000313" key="1">
    <source>
        <dbReference type="EMBL" id="KYF50755.1"/>
    </source>
</evidence>
<protein>
    <submittedName>
        <fullName evidence="1">Uncharacterized protein</fullName>
    </submittedName>
</protein>
<dbReference type="Proteomes" id="UP000075420">
    <property type="component" value="Unassembled WGS sequence"/>
</dbReference>
<accession>A0A150P521</accession>
<organism evidence="1 2">
    <name type="scientific">Sorangium cellulosum</name>
    <name type="common">Polyangium cellulosum</name>
    <dbReference type="NCBI Taxonomy" id="56"/>
    <lineage>
        <taxon>Bacteria</taxon>
        <taxon>Pseudomonadati</taxon>
        <taxon>Myxococcota</taxon>
        <taxon>Polyangia</taxon>
        <taxon>Polyangiales</taxon>
        <taxon>Polyangiaceae</taxon>
        <taxon>Sorangium</taxon>
    </lineage>
</organism>
<gene>
    <name evidence="1" type="ORF">BE08_34845</name>
</gene>
<comment type="caution">
    <text evidence="1">The sequence shown here is derived from an EMBL/GenBank/DDBJ whole genome shotgun (WGS) entry which is preliminary data.</text>
</comment>
<dbReference type="EMBL" id="JELY01003093">
    <property type="protein sequence ID" value="KYF50755.1"/>
    <property type="molecule type" value="Genomic_DNA"/>
</dbReference>
<sequence length="98" mass="11236">MNHPPSYYTDDLPAELLWRVFDDLDANGLKSFAVFSPGKMADVHAYVQHLVDGGRLVFSAKYHRGKMRGWEVKHSHLITTMSPAEILDRWAEGYMDRA</sequence>
<evidence type="ECO:0000313" key="2">
    <source>
        <dbReference type="Proteomes" id="UP000075420"/>
    </source>
</evidence>
<reference evidence="1 2" key="1">
    <citation type="submission" date="2014-02" db="EMBL/GenBank/DDBJ databases">
        <title>The small core and large imbalanced accessory genome model reveals a collaborative survival strategy of Sorangium cellulosum strains in nature.</title>
        <authorList>
            <person name="Han K."/>
            <person name="Peng R."/>
            <person name="Blom J."/>
            <person name="Li Y.-Z."/>
        </authorList>
    </citation>
    <scope>NUCLEOTIDE SEQUENCE [LARGE SCALE GENOMIC DNA]</scope>
    <source>
        <strain evidence="1 2">So0157-25</strain>
    </source>
</reference>
<proteinExistence type="predicted"/>